<sequence length="76" mass="8210">MGIDADDRPLPPEQASSLLEGLGYPVAKATLAQLRCHGGGPEFIKFRRRVLYKPSALRAWVSSTARTAENTSQLAA</sequence>
<protein>
    <recommendedName>
        <fullName evidence="3">DNA-binding protein</fullName>
    </recommendedName>
</protein>
<accession>A0A512NQT5</accession>
<proteinExistence type="predicted"/>
<dbReference type="EMBL" id="BKAJ01000212">
    <property type="protein sequence ID" value="GEP61291.1"/>
    <property type="molecule type" value="Genomic_DNA"/>
</dbReference>
<gene>
    <name evidence="1" type="ORF">RSO01_84570</name>
</gene>
<reference evidence="1 2" key="1">
    <citation type="submission" date="2019-07" db="EMBL/GenBank/DDBJ databases">
        <title>Whole genome shotgun sequence of Reyranella soli NBRC 108950.</title>
        <authorList>
            <person name="Hosoyama A."/>
            <person name="Uohara A."/>
            <person name="Ohji S."/>
            <person name="Ichikawa N."/>
        </authorList>
    </citation>
    <scope>NUCLEOTIDE SEQUENCE [LARGE SCALE GENOMIC DNA]</scope>
    <source>
        <strain evidence="1 2">NBRC 108950</strain>
    </source>
</reference>
<evidence type="ECO:0000313" key="2">
    <source>
        <dbReference type="Proteomes" id="UP000321058"/>
    </source>
</evidence>
<dbReference type="Proteomes" id="UP000321058">
    <property type="component" value="Unassembled WGS sequence"/>
</dbReference>
<evidence type="ECO:0000313" key="1">
    <source>
        <dbReference type="EMBL" id="GEP61291.1"/>
    </source>
</evidence>
<organism evidence="1 2">
    <name type="scientific">Reyranella soli</name>
    <dbReference type="NCBI Taxonomy" id="1230389"/>
    <lineage>
        <taxon>Bacteria</taxon>
        <taxon>Pseudomonadati</taxon>
        <taxon>Pseudomonadota</taxon>
        <taxon>Alphaproteobacteria</taxon>
        <taxon>Hyphomicrobiales</taxon>
        <taxon>Reyranellaceae</taxon>
        <taxon>Reyranella</taxon>
    </lineage>
</organism>
<comment type="caution">
    <text evidence="1">The sequence shown here is derived from an EMBL/GenBank/DDBJ whole genome shotgun (WGS) entry which is preliminary data.</text>
</comment>
<evidence type="ECO:0008006" key="3">
    <source>
        <dbReference type="Google" id="ProtNLM"/>
    </source>
</evidence>
<name>A0A512NQT5_9HYPH</name>
<dbReference type="AlphaFoldDB" id="A0A512NQT5"/>
<keyword evidence="2" id="KW-1185">Reference proteome</keyword>